<evidence type="ECO:0000313" key="1">
    <source>
        <dbReference type="EMBL" id="SDO24944.1"/>
    </source>
</evidence>
<protein>
    <submittedName>
        <fullName evidence="1">Uncharacterized protein</fullName>
    </submittedName>
</protein>
<sequence length="110" mass="11875">MKIDERALLQERVRTLVLRHALQAVLDRLAYATQEAGQDAEAELTRLEQCLVSAARSIADRASAQKLAVLVAVEDATATIRTAFDTAHERLDALAPPQLSLVETPTAVAA</sequence>
<dbReference type="RefSeq" id="WP_091720718.1">
    <property type="nucleotide sequence ID" value="NZ_FNHS01000017.1"/>
</dbReference>
<reference evidence="2" key="1">
    <citation type="submission" date="2016-10" db="EMBL/GenBank/DDBJ databases">
        <authorList>
            <person name="Varghese N."/>
            <person name="Submissions S."/>
        </authorList>
    </citation>
    <scope>NUCLEOTIDE SEQUENCE [LARGE SCALE GENOMIC DNA]</scope>
    <source>
        <strain evidence="2">BL47</strain>
    </source>
</reference>
<gene>
    <name evidence="1" type="ORF">SAMN05216360_117102</name>
</gene>
<keyword evidence="2" id="KW-1185">Reference proteome</keyword>
<dbReference type="Proteomes" id="UP000198704">
    <property type="component" value="Unassembled WGS sequence"/>
</dbReference>
<proteinExistence type="predicted"/>
<organism evidence="1 2">
    <name type="scientific">Methylobacterium phyllostachyos</name>
    <dbReference type="NCBI Taxonomy" id="582672"/>
    <lineage>
        <taxon>Bacteria</taxon>
        <taxon>Pseudomonadati</taxon>
        <taxon>Pseudomonadota</taxon>
        <taxon>Alphaproteobacteria</taxon>
        <taxon>Hyphomicrobiales</taxon>
        <taxon>Methylobacteriaceae</taxon>
        <taxon>Methylobacterium</taxon>
    </lineage>
</organism>
<dbReference type="EMBL" id="FNHS01000017">
    <property type="protein sequence ID" value="SDO24944.1"/>
    <property type="molecule type" value="Genomic_DNA"/>
</dbReference>
<evidence type="ECO:0000313" key="2">
    <source>
        <dbReference type="Proteomes" id="UP000198704"/>
    </source>
</evidence>
<dbReference type="OrthoDB" id="8000615at2"/>
<accession>A0A1H0I0N4</accession>
<dbReference type="AlphaFoldDB" id="A0A1H0I0N4"/>
<name>A0A1H0I0N4_9HYPH</name>